<keyword evidence="3" id="KW-1185">Reference proteome</keyword>
<dbReference type="EMBL" id="LXFE01000148">
    <property type="protein sequence ID" value="OLL26777.1"/>
    <property type="molecule type" value="Genomic_DNA"/>
</dbReference>
<proteinExistence type="predicted"/>
<gene>
    <name evidence="2" type="ORF">NEOLI_001745</name>
</gene>
<evidence type="ECO:0000313" key="3">
    <source>
        <dbReference type="Proteomes" id="UP000186594"/>
    </source>
</evidence>
<protein>
    <recommendedName>
        <fullName evidence="1">F-box domain-containing protein</fullName>
    </recommendedName>
</protein>
<dbReference type="InterPro" id="IPR036047">
    <property type="entry name" value="F-box-like_dom_sf"/>
</dbReference>
<dbReference type="InterPro" id="IPR001810">
    <property type="entry name" value="F-box_dom"/>
</dbReference>
<dbReference type="Proteomes" id="UP000186594">
    <property type="component" value="Unassembled WGS sequence"/>
</dbReference>
<organism evidence="2 3">
    <name type="scientific">Neolecta irregularis (strain DAH-3)</name>
    <dbReference type="NCBI Taxonomy" id="1198029"/>
    <lineage>
        <taxon>Eukaryota</taxon>
        <taxon>Fungi</taxon>
        <taxon>Dikarya</taxon>
        <taxon>Ascomycota</taxon>
        <taxon>Taphrinomycotina</taxon>
        <taxon>Neolectales</taxon>
        <taxon>Neolectaceae</taxon>
        <taxon>Neolecta</taxon>
    </lineage>
</organism>
<evidence type="ECO:0000313" key="2">
    <source>
        <dbReference type="EMBL" id="OLL26777.1"/>
    </source>
</evidence>
<evidence type="ECO:0000259" key="1">
    <source>
        <dbReference type="PROSITE" id="PS50181"/>
    </source>
</evidence>
<reference evidence="2 3" key="1">
    <citation type="submission" date="2016-04" db="EMBL/GenBank/DDBJ databases">
        <title>Evolutionary innovation and constraint leading to complex multicellularity in the Ascomycota.</title>
        <authorList>
            <person name="Cisse O."/>
            <person name="Nguyen A."/>
            <person name="Hewitt D.A."/>
            <person name="Jedd G."/>
            <person name="Stajich J.E."/>
        </authorList>
    </citation>
    <scope>NUCLEOTIDE SEQUENCE [LARGE SCALE GENOMIC DNA]</scope>
    <source>
        <strain evidence="2 3">DAH-3</strain>
    </source>
</reference>
<dbReference type="PROSITE" id="PS50181">
    <property type="entry name" value="FBOX"/>
    <property type="match status" value="1"/>
</dbReference>
<accession>A0A1U7LVT5</accession>
<name>A0A1U7LVT5_NEOID</name>
<comment type="caution">
    <text evidence="2">The sequence shown here is derived from an EMBL/GenBank/DDBJ whole genome shotgun (WGS) entry which is preliminary data.</text>
</comment>
<sequence>MSRPDVFSKIPTELLTQILRYTDIRSIVNVYRVSRLLSLTVLSCYDSLLNKRFFLEVDQSPCLRLVSDVFRPKAKTISMAYIAFLYSVLDMTSQIAAALQSQDQSFLTYLDVLADEIENGPTAHIIRNGCIVMSSTFLRRLVEISKPCVVRQELQNRRFCWENRIYLNLRDRYITPEIFKRIDMTLRPHGAALPALPHRKRSMIPASPYVYFLLHERLCLSAIAGILSAKGEDDIVERAAEIWEAILREDYCSSGAMLETPLPSTGRDGGALGCL</sequence>
<dbReference type="SUPFAM" id="SSF81383">
    <property type="entry name" value="F-box domain"/>
    <property type="match status" value="1"/>
</dbReference>
<feature type="domain" description="F-box" evidence="1">
    <location>
        <begin position="4"/>
        <end position="52"/>
    </location>
</feature>
<dbReference type="AlphaFoldDB" id="A0A1U7LVT5"/>